<dbReference type="PANTHER" id="PTHR36716:SF2">
    <property type="entry name" value="F3H9.20 PROTEIN"/>
    <property type="match status" value="1"/>
</dbReference>
<dbReference type="STRING" id="106549.A0A540KUR8"/>
<evidence type="ECO:0000313" key="2">
    <source>
        <dbReference type="Proteomes" id="UP000315295"/>
    </source>
</evidence>
<sequence length="163" mass="17913">MAFKILCLCAKCNHRPSSYTSCSKTFFPLLQIKLPFGFNPSSAELSEEALSRKPPWLKQSIREFTVLGPSTPPTFERSGLVIAATSFVVAASAAFLPDSFFLTGILKHNLDFVHAIGAGGLGLSLFLDDIGDKSVFTFNSLPEDEKTALIQKLEQQKFNQDLH</sequence>
<accession>A0A540KUR8</accession>
<evidence type="ECO:0000313" key="1">
    <source>
        <dbReference type="EMBL" id="TQD77961.1"/>
    </source>
</evidence>
<dbReference type="AlphaFoldDB" id="A0A540KUR8"/>
<dbReference type="GO" id="GO:0009507">
    <property type="term" value="C:chloroplast"/>
    <property type="evidence" value="ECO:0007669"/>
    <property type="project" value="TreeGrafter"/>
</dbReference>
<keyword evidence="2" id="KW-1185">Reference proteome</keyword>
<name>A0A540KUR8_MALBA</name>
<proteinExistence type="predicted"/>
<dbReference type="EMBL" id="VIEB01000933">
    <property type="protein sequence ID" value="TQD77961.1"/>
    <property type="molecule type" value="Genomic_DNA"/>
</dbReference>
<protein>
    <submittedName>
        <fullName evidence="1">Uncharacterized protein</fullName>
    </submittedName>
</protein>
<comment type="caution">
    <text evidence="1">The sequence shown here is derived from an EMBL/GenBank/DDBJ whole genome shotgun (WGS) entry which is preliminary data.</text>
</comment>
<organism evidence="1 2">
    <name type="scientific">Malus baccata</name>
    <name type="common">Siberian crab apple</name>
    <name type="synonym">Pyrus baccata</name>
    <dbReference type="NCBI Taxonomy" id="106549"/>
    <lineage>
        <taxon>Eukaryota</taxon>
        <taxon>Viridiplantae</taxon>
        <taxon>Streptophyta</taxon>
        <taxon>Embryophyta</taxon>
        <taxon>Tracheophyta</taxon>
        <taxon>Spermatophyta</taxon>
        <taxon>Magnoliopsida</taxon>
        <taxon>eudicotyledons</taxon>
        <taxon>Gunneridae</taxon>
        <taxon>Pentapetalae</taxon>
        <taxon>rosids</taxon>
        <taxon>fabids</taxon>
        <taxon>Rosales</taxon>
        <taxon>Rosaceae</taxon>
        <taxon>Amygdaloideae</taxon>
        <taxon>Maleae</taxon>
        <taxon>Malus</taxon>
    </lineage>
</organism>
<dbReference type="PANTHER" id="PTHR36716">
    <property type="entry name" value="F3H9.20 PROTEIN"/>
    <property type="match status" value="1"/>
</dbReference>
<gene>
    <name evidence="1" type="ORF">C1H46_036494</name>
</gene>
<dbReference type="Proteomes" id="UP000315295">
    <property type="component" value="Unassembled WGS sequence"/>
</dbReference>
<dbReference type="InterPro" id="IPR019275">
    <property type="entry name" value="DUF2301"/>
</dbReference>
<reference evidence="1 2" key="1">
    <citation type="journal article" date="2019" name="G3 (Bethesda)">
        <title>Sequencing of a Wild Apple (Malus baccata) Genome Unravels the Differences Between Cultivated and Wild Apple Species Regarding Disease Resistance and Cold Tolerance.</title>
        <authorList>
            <person name="Chen X."/>
        </authorList>
    </citation>
    <scope>NUCLEOTIDE SEQUENCE [LARGE SCALE GENOMIC DNA]</scope>
    <source>
        <strain evidence="2">cv. Shandingzi</strain>
        <tissue evidence="1">Leaves</tissue>
    </source>
</reference>